<evidence type="ECO:0000256" key="1">
    <source>
        <dbReference type="SAM" id="Phobius"/>
    </source>
</evidence>
<keyword evidence="1" id="KW-1133">Transmembrane helix</keyword>
<dbReference type="InterPro" id="IPR014226">
    <property type="entry name" value="Spore_IM_YlbJ"/>
</dbReference>
<feature type="transmembrane region" description="Helical" evidence="1">
    <location>
        <begin position="221"/>
        <end position="253"/>
    </location>
</feature>
<accession>A0A424YHV7</accession>
<feature type="transmembrane region" description="Helical" evidence="1">
    <location>
        <begin position="135"/>
        <end position="161"/>
    </location>
</feature>
<gene>
    <name evidence="3" type="primary">ylbJ</name>
    <name evidence="3" type="ORF">D5R97_01635</name>
</gene>
<evidence type="ECO:0000259" key="2">
    <source>
        <dbReference type="Pfam" id="PF07670"/>
    </source>
</evidence>
<feature type="transmembrane region" description="Helical" evidence="1">
    <location>
        <begin position="12"/>
        <end position="31"/>
    </location>
</feature>
<dbReference type="AlphaFoldDB" id="A0A424YHV7"/>
<feature type="transmembrane region" description="Helical" evidence="1">
    <location>
        <begin position="385"/>
        <end position="410"/>
    </location>
</feature>
<name>A0A424YHV7_9FIRM</name>
<dbReference type="NCBIfam" id="TIGR02871">
    <property type="entry name" value="spore_ylbJ"/>
    <property type="match status" value="1"/>
</dbReference>
<sequence length="419" mass="46281">MGNLKNISPLKAYIGAVIAFSVTISLVIFPQHAFEAAVNGLNIWWNIVFPALLPFFIFAEILMGLGVVHFMGVLLEPLMRPLFRVPGEGSFVMAMGLASGFPIGSILTSRLREQNLCTKTEGERLMSFTNTADPLFMFGAVAVGIFGEASLGITIALAHYLSSISVGLIMRFYGPQESTKPQKNNKDILKRALYKLYQARLRDGRPLGQLMGEAIIKSINTLLLIGGFIILFSVIIKIMEVIGVLKLLSIIILKLLGSLGMHPDIAPALINGFFEVTLGCQEAGLTGENVPLMQKIMAAGAIIAWSGLSVHAQVASIISKTDLNLLPFSCARFMHALLAAFYTFLIFKPAEAFWARLSIPVFLYTEPHNTVSFWFDRIVFMGCKALLLILLFLSISIVIYLFSHALIFFLRLKKHSRYR</sequence>
<reference evidence="3 4" key="1">
    <citation type="submission" date="2018-08" db="EMBL/GenBank/DDBJ databases">
        <title>The metabolism and importance of syntrophic acetate oxidation coupled to methane or sulfide production in haloalkaline environments.</title>
        <authorList>
            <person name="Timmers P.H.A."/>
            <person name="Vavourakis C.D."/>
            <person name="Sorokin D.Y."/>
            <person name="Sinninghe Damste J.S."/>
            <person name="Muyzer G."/>
            <person name="Stams A.J.M."/>
            <person name="Plugge C.M."/>
        </authorList>
    </citation>
    <scope>NUCLEOTIDE SEQUENCE [LARGE SCALE GENOMIC DNA]</scope>
    <source>
        <strain evidence="3">MSAO_Bac1</strain>
    </source>
</reference>
<dbReference type="Pfam" id="PF07670">
    <property type="entry name" value="Gate"/>
    <property type="match status" value="1"/>
</dbReference>
<evidence type="ECO:0000313" key="4">
    <source>
        <dbReference type="Proteomes" id="UP000285138"/>
    </source>
</evidence>
<feature type="transmembrane region" description="Helical" evidence="1">
    <location>
        <begin position="43"/>
        <end position="68"/>
    </location>
</feature>
<comment type="caution">
    <text evidence="3">The sequence shown here is derived from an EMBL/GenBank/DDBJ whole genome shotgun (WGS) entry which is preliminary data.</text>
</comment>
<dbReference type="InterPro" id="IPR011642">
    <property type="entry name" value="Gate_dom"/>
</dbReference>
<keyword evidence="1" id="KW-0812">Transmembrane</keyword>
<feature type="transmembrane region" description="Helical" evidence="1">
    <location>
        <begin position="296"/>
        <end position="318"/>
    </location>
</feature>
<feature type="transmembrane region" description="Helical" evidence="1">
    <location>
        <begin position="325"/>
        <end position="347"/>
    </location>
</feature>
<keyword evidence="1" id="KW-0472">Membrane</keyword>
<dbReference type="EMBL" id="QZAA01000053">
    <property type="protein sequence ID" value="RQD77841.1"/>
    <property type="molecule type" value="Genomic_DNA"/>
</dbReference>
<organism evidence="3 4">
    <name type="scientific">Candidatus Syntrophonatronum acetioxidans</name>
    <dbReference type="NCBI Taxonomy" id="1795816"/>
    <lineage>
        <taxon>Bacteria</taxon>
        <taxon>Bacillati</taxon>
        <taxon>Bacillota</taxon>
        <taxon>Clostridia</taxon>
        <taxon>Eubacteriales</taxon>
        <taxon>Syntrophomonadaceae</taxon>
        <taxon>Candidatus Syntrophonatronum</taxon>
    </lineage>
</organism>
<dbReference type="Proteomes" id="UP000285138">
    <property type="component" value="Unassembled WGS sequence"/>
</dbReference>
<proteinExistence type="predicted"/>
<protein>
    <submittedName>
        <fullName evidence="3">Sporulation integral membrane protein YlbJ</fullName>
    </submittedName>
</protein>
<evidence type="ECO:0000313" key="3">
    <source>
        <dbReference type="EMBL" id="RQD77841.1"/>
    </source>
</evidence>
<feature type="domain" description="Nucleoside transporter/FeoB GTPase Gate" evidence="2">
    <location>
        <begin position="48"/>
        <end position="147"/>
    </location>
</feature>